<comment type="similarity">
    <text evidence="1">Belongs to the HdrC family.</text>
</comment>
<evidence type="ECO:0000256" key="7">
    <source>
        <dbReference type="SAM" id="MobiDB-lite"/>
    </source>
</evidence>
<dbReference type="Pfam" id="PF13183">
    <property type="entry name" value="Fer4_8"/>
    <property type="match status" value="1"/>
</dbReference>
<keyword evidence="4 9" id="KW-0560">Oxidoreductase</keyword>
<evidence type="ECO:0000313" key="9">
    <source>
        <dbReference type="EMBL" id="KCZ70769.1"/>
    </source>
</evidence>
<evidence type="ECO:0000256" key="3">
    <source>
        <dbReference type="ARBA" id="ARBA00022723"/>
    </source>
</evidence>
<comment type="caution">
    <text evidence="9">The sequence shown here is derived from an EMBL/GenBank/DDBJ whole genome shotgun (WGS) entry which is preliminary data.</text>
</comment>
<gene>
    <name evidence="9" type="ORF">ANME2D_02794</name>
</gene>
<dbReference type="InterPro" id="IPR051460">
    <property type="entry name" value="HdrC_iron-sulfur_subunit"/>
</dbReference>
<dbReference type="EC" id="1.8.98.1" evidence="9"/>
<evidence type="ECO:0000256" key="2">
    <source>
        <dbReference type="ARBA" id="ARBA00022485"/>
    </source>
</evidence>
<dbReference type="Proteomes" id="UP000027153">
    <property type="component" value="Unassembled WGS sequence"/>
</dbReference>
<evidence type="ECO:0000313" key="10">
    <source>
        <dbReference type="Proteomes" id="UP000027153"/>
    </source>
</evidence>
<evidence type="ECO:0000256" key="5">
    <source>
        <dbReference type="ARBA" id="ARBA00023004"/>
    </source>
</evidence>
<dbReference type="OrthoDB" id="42878at2157"/>
<name>A0A062V4M4_9EURY</name>
<dbReference type="RefSeq" id="WP_081810287.1">
    <property type="nucleotide sequence ID" value="NZ_JMIY01000007.1"/>
</dbReference>
<evidence type="ECO:0000256" key="6">
    <source>
        <dbReference type="ARBA" id="ARBA00023014"/>
    </source>
</evidence>
<organism evidence="9 10">
    <name type="scientific">Candidatus Methanoperedens nitratireducens</name>
    <dbReference type="NCBI Taxonomy" id="1392998"/>
    <lineage>
        <taxon>Archaea</taxon>
        <taxon>Methanobacteriati</taxon>
        <taxon>Methanobacteriota</taxon>
        <taxon>Stenosarchaea group</taxon>
        <taxon>Methanomicrobia</taxon>
        <taxon>Methanosarcinales</taxon>
        <taxon>ANME-2 cluster</taxon>
        <taxon>Candidatus Methanoperedentaceae</taxon>
        <taxon>Candidatus Methanoperedens</taxon>
    </lineage>
</organism>
<dbReference type="GO" id="GO:0005886">
    <property type="term" value="C:plasma membrane"/>
    <property type="evidence" value="ECO:0007669"/>
    <property type="project" value="TreeGrafter"/>
</dbReference>
<keyword evidence="6" id="KW-0411">Iron-sulfur</keyword>
<dbReference type="GO" id="GO:0046872">
    <property type="term" value="F:metal ion binding"/>
    <property type="evidence" value="ECO:0007669"/>
    <property type="project" value="UniProtKB-KW"/>
</dbReference>
<dbReference type="EMBL" id="JMIY01000007">
    <property type="protein sequence ID" value="KCZ70769.1"/>
    <property type="molecule type" value="Genomic_DNA"/>
</dbReference>
<dbReference type="InterPro" id="IPR004017">
    <property type="entry name" value="Cys_rich_dom"/>
</dbReference>
<reference evidence="9 10" key="1">
    <citation type="journal article" date="2013" name="Nature">
        <title>Anaerobic oxidation of methane coupled to nitrate reduction in a novel archaeal lineage.</title>
        <authorList>
            <person name="Haroon M.F."/>
            <person name="Hu S."/>
            <person name="Shi Y."/>
            <person name="Imelfort M."/>
            <person name="Keller J."/>
            <person name="Hugenholtz P."/>
            <person name="Yuan Z."/>
            <person name="Tyson G.W."/>
        </authorList>
    </citation>
    <scope>NUCLEOTIDE SEQUENCE [LARGE SCALE GENOMIC DNA]</scope>
    <source>
        <strain evidence="9 10">ANME-2d</strain>
    </source>
</reference>
<dbReference type="GO" id="GO:0051539">
    <property type="term" value="F:4 iron, 4 sulfur cluster binding"/>
    <property type="evidence" value="ECO:0007669"/>
    <property type="project" value="UniProtKB-KW"/>
</dbReference>
<keyword evidence="3" id="KW-0479">Metal-binding</keyword>
<accession>A0A062V4M4</accession>
<dbReference type="InterPro" id="IPR017896">
    <property type="entry name" value="4Fe4S_Fe-S-bd"/>
</dbReference>
<proteinExistence type="inferred from homology"/>
<keyword evidence="2" id="KW-0004">4Fe-4S</keyword>
<evidence type="ECO:0000259" key="8">
    <source>
        <dbReference type="PROSITE" id="PS51379"/>
    </source>
</evidence>
<feature type="domain" description="4Fe-4S ferredoxin-type" evidence="8">
    <location>
        <begin position="14"/>
        <end position="45"/>
    </location>
</feature>
<dbReference type="PANTHER" id="PTHR43255">
    <property type="entry name" value="IRON-SULFUR-BINDING OXIDOREDUCTASE FADF-RELATED-RELATED"/>
    <property type="match status" value="1"/>
</dbReference>
<evidence type="ECO:0000256" key="4">
    <source>
        <dbReference type="ARBA" id="ARBA00023002"/>
    </source>
</evidence>
<feature type="region of interest" description="Disordered" evidence="7">
    <location>
        <begin position="408"/>
        <end position="474"/>
    </location>
</feature>
<keyword evidence="5" id="KW-0408">Iron</keyword>
<keyword evidence="10" id="KW-1185">Reference proteome</keyword>
<dbReference type="GO" id="GO:0051912">
    <property type="term" value="F:CoB--CoM heterodisulfide reductase activity"/>
    <property type="evidence" value="ECO:0007669"/>
    <property type="project" value="UniProtKB-EC"/>
</dbReference>
<dbReference type="PANTHER" id="PTHR43255:SF1">
    <property type="entry name" value="IRON-SULFUR-BINDING OXIDOREDUCTASE FADF-RELATED"/>
    <property type="match status" value="1"/>
</dbReference>
<dbReference type="Gene3D" id="1.10.1060.10">
    <property type="entry name" value="Alpha-helical ferredoxin"/>
    <property type="match status" value="1"/>
</dbReference>
<dbReference type="PROSITE" id="PS51379">
    <property type="entry name" value="4FE4S_FER_2"/>
    <property type="match status" value="1"/>
</dbReference>
<dbReference type="PATRIC" id="fig|1392998.3.peg.3093"/>
<protein>
    <submittedName>
        <fullName evidence="9">Fe-S oxidoreductase</fullName>
        <ecNumber evidence="9">1.8.98.1</ecNumber>
    </submittedName>
</protein>
<evidence type="ECO:0000256" key="1">
    <source>
        <dbReference type="ARBA" id="ARBA00007097"/>
    </source>
</evidence>
<sequence length="474" mass="52848">MTKNKPAISLENLTPIQLMEYDACTRCGECVKYCPAYNARDKDQAIEPRDKILRWRDFVTRSYGWRAKLFGPASIPEEEIKKFTDDLYNCTTCGMCGTVCCAGIDTIELWESTRANLVKHGTGPYGKQSLFPKLIGDGHNPYLKQQKDRLVWMTPDIKIAEKSDLAYFIGCTAGYNQQVLCVNTARILNKLDVPFMVLGEDEWCCASALIRTGQQHLGDVPKQTALHNIEALKARGAKRVVFACAGCFRAAKIDWPRAYGKALPFETIHMSQLLAEQLDAGKIKWEKSFDKTVTYHDPCHLGRHVGVFEEPRKVLKSMPGVKLIEMERNRHEQRCCGAGGGVKAGIPDLALNIAKDRVNDARATGAEVLISTCPFCRRNLIDGRDELKLEMRVDDLVVLSAHLMGLSTDIKSPAPGAPKETISDLFRTQTIPPKPPAEPKKEAPKEAPKESPKEATEKAQKEASNETKKEAEKK</sequence>
<dbReference type="Pfam" id="PF02754">
    <property type="entry name" value="CCG"/>
    <property type="match status" value="2"/>
</dbReference>
<feature type="compositionally biased region" description="Basic and acidic residues" evidence="7">
    <location>
        <begin position="437"/>
        <end position="474"/>
    </location>
</feature>
<dbReference type="AlphaFoldDB" id="A0A062V4M4"/>
<dbReference type="InterPro" id="IPR009051">
    <property type="entry name" value="Helical_ferredxn"/>
</dbReference>
<dbReference type="SUPFAM" id="SSF46548">
    <property type="entry name" value="alpha-helical ferredoxin"/>
    <property type="match status" value="1"/>
</dbReference>